<gene>
    <name evidence="2" type="ORF">SAMN04488116_2278</name>
</gene>
<name>A0A1M5M627_9FLAO</name>
<accession>A0A1M5M627</accession>
<feature type="region of interest" description="Disordered" evidence="1">
    <location>
        <begin position="1"/>
        <end position="20"/>
    </location>
</feature>
<dbReference type="PROSITE" id="PS51318">
    <property type="entry name" value="TAT"/>
    <property type="match status" value="1"/>
</dbReference>
<evidence type="ECO:0000256" key="1">
    <source>
        <dbReference type="SAM" id="MobiDB-lite"/>
    </source>
</evidence>
<dbReference type="RefSeq" id="WP_073179613.1">
    <property type="nucleotide sequence ID" value="NZ_FQWL01000003.1"/>
</dbReference>
<dbReference type="OrthoDB" id="9779968at2"/>
<evidence type="ECO:0000313" key="3">
    <source>
        <dbReference type="Proteomes" id="UP000184532"/>
    </source>
</evidence>
<keyword evidence="3" id="KW-1185">Reference proteome</keyword>
<dbReference type="InterPro" id="IPR006311">
    <property type="entry name" value="TAT_signal"/>
</dbReference>
<feature type="compositionally biased region" description="Pro residues" evidence="1">
    <location>
        <begin position="464"/>
        <end position="473"/>
    </location>
</feature>
<dbReference type="PANTHER" id="PTHR43737:SF1">
    <property type="entry name" value="DUF1501 DOMAIN-CONTAINING PROTEIN"/>
    <property type="match status" value="1"/>
</dbReference>
<protein>
    <submittedName>
        <fullName evidence="2">Uncharacterized conserved protein, DUF1501 family</fullName>
    </submittedName>
</protein>
<feature type="region of interest" description="Disordered" evidence="1">
    <location>
        <begin position="460"/>
        <end position="482"/>
    </location>
</feature>
<dbReference type="InterPro" id="IPR010869">
    <property type="entry name" value="DUF1501"/>
</dbReference>
<evidence type="ECO:0000313" key="2">
    <source>
        <dbReference type="EMBL" id="SHG72702.1"/>
    </source>
</evidence>
<organism evidence="2 3">
    <name type="scientific">Flagellimonas flava</name>
    <dbReference type="NCBI Taxonomy" id="570519"/>
    <lineage>
        <taxon>Bacteria</taxon>
        <taxon>Pseudomonadati</taxon>
        <taxon>Bacteroidota</taxon>
        <taxon>Flavobacteriia</taxon>
        <taxon>Flavobacteriales</taxon>
        <taxon>Flavobacteriaceae</taxon>
        <taxon>Flagellimonas</taxon>
    </lineage>
</organism>
<dbReference type="Pfam" id="PF07394">
    <property type="entry name" value="DUF1501"/>
    <property type="match status" value="1"/>
</dbReference>
<dbReference type="STRING" id="570519.SAMN04488116_2278"/>
<sequence length="570" mass="63263">MCDTHHNHNTSPHKGLEHDGHDLEHKTWSRRSFIQALGIAGSGSMFLGSNMLSASAPSPFTSAIADAETDNILILIRLSGGNDGLSTVIPIQQYDTYANARPNIYIPESKVLKLTDDFGIPTYMNAVEPMWGDGQFKAVHGVGYENQSLSHFTGSDIYANTDLTTTGFTGLNTGWMGRHFEQCYPDYLINPPEAPAAIQIGNLSNLVFQGEETNYAFVTNNIDQLEEIAETGFFYDIENAPFGDCMYGDQLRFLRGVANTTYEYAGKIHDAYERGQNQVEYQDNGFARQLALLARLIKGNLGTKVYMISMGGFDTHGNQPLAHERLMTNLSIAVNNFYEDLAFTEQDDKVLSMTFSEFGRRIFENGSNGTDHGKAAPTLFFGSGLNGSAFVGDHPALDSPNSRGNLEYTMDFRDLYATVLAEWLCVPIPLVEQHLLDHPYAPVDLGFNCSGVDFPDIVYSDDPPTLPDTPPSPDGSDPDPDVLNTIVHRPYYPTERTPHIYLEMPVAAHVDIQLYNILGQNVGTVFNEMMLEGSAEINIRERMRDSLATGKYIYRIQVADQKMSKSVMIM</sequence>
<proteinExistence type="predicted"/>
<dbReference type="PANTHER" id="PTHR43737">
    <property type="entry name" value="BLL7424 PROTEIN"/>
    <property type="match status" value="1"/>
</dbReference>
<dbReference type="AlphaFoldDB" id="A0A1M5M627"/>
<dbReference type="Proteomes" id="UP000184532">
    <property type="component" value="Unassembled WGS sequence"/>
</dbReference>
<dbReference type="EMBL" id="FQWL01000003">
    <property type="protein sequence ID" value="SHG72702.1"/>
    <property type="molecule type" value="Genomic_DNA"/>
</dbReference>
<reference evidence="3" key="1">
    <citation type="submission" date="2016-11" db="EMBL/GenBank/DDBJ databases">
        <authorList>
            <person name="Varghese N."/>
            <person name="Submissions S."/>
        </authorList>
    </citation>
    <scope>NUCLEOTIDE SEQUENCE [LARGE SCALE GENOMIC DNA]</scope>
    <source>
        <strain evidence="3">DSM 22638</strain>
    </source>
</reference>